<evidence type="ECO:0000313" key="8">
    <source>
        <dbReference type="Proteomes" id="UP000541444"/>
    </source>
</evidence>
<keyword evidence="5" id="KW-0479">Metal-binding</keyword>
<dbReference type="InterPro" id="IPR036157">
    <property type="entry name" value="dUTPase-like_sf"/>
</dbReference>
<dbReference type="AlphaFoldDB" id="A0A7J7P7U0"/>
<dbReference type="Proteomes" id="UP000541444">
    <property type="component" value="Unassembled WGS sequence"/>
</dbReference>
<dbReference type="PANTHER" id="PTHR11241:SF0">
    <property type="entry name" value="DEOXYURIDINE 5'-TRIPHOSPHATE NUCLEOTIDOHYDROLASE"/>
    <property type="match status" value="1"/>
</dbReference>
<dbReference type="GO" id="GO:0006226">
    <property type="term" value="P:dUMP biosynthetic process"/>
    <property type="evidence" value="ECO:0007669"/>
    <property type="project" value="UniProtKB-UniRule"/>
</dbReference>
<comment type="catalytic activity">
    <reaction evidence="5">
        <text>dUTP + H2O = dUMP + diphosphate + H(+)</text>
        <dbReference type="Rhea" id="RHEA:10248"/>
        <dbReference type="ChEBI" id="CHEBI:15377"/>
        <dbReference type="ChEBI" id="CHEBI:15378"/>
        <dbReference type="ChEBI" id="CHEBI:33019"/>
        <dbReference type="ChEBI" id="CHEBI:61555"/>
        <dbReference type="ChEBI" id="CHEBI:246422"/>
        <dbReference type="EC" id="3.6.1.23"/>
    </reaction>
</comment>
<gene>
    <name evidence="7" type="ORF">GIB67_030486</name>
</gene>
<evidence type="ECO:0000259" key="6">
    <source>
        <dbReference type="Pfam" id="PF00692"/>
    </source>
</evidence>
<dbReference type="GO" id="GO:0004170">
    <property type="term" value="F:dUTP diphosphatase activity"/>
    <property type="evidence" value="ECO:0007669"/>
    <property type="project" value="UniProtKB-UniRule"/>
</dbReference>
<keyword evidence="4 5" id="KW-0546">Nucleotide metabolism</keyword>
<evidence type="ECO:0000256" key="2">
    <source>
        <dbReference type="ARBA" id="ARBA00006581"/>
    </source>
</evidence>
<evidence type="ECO:0000256" key="1">
    <source>
        <dbReference type="ARBA" id="ARBA00005142"/>
    </source>
</evidence>
<comment type="cofactor">
    <cofactor evidence="5">
        <name>Mg(2+)</name>
        <dbReference type="ChEBI" id="CHEBI:18420"/>
    </cofactor>
</comment>
<dbReference type="SUPFAM" id="SSF51283">
    <property type="entry name" value="dUTPase-like"/>
    <property type="match status" value="1"/>
</dbReference>
<dbReference type="EMBL" id="JACGCM010000203">
    <property type="protein sequence ID" value="KAF6175268.1"/>
    <property type="molecule type" value="Genomic_DNA"/>
</dbReference>
<evidence type="ECO:0000256" key="4">
    <source>
        <dbReference type="ARBA" id="ARBA00023080"/>
    </source>
</evidence>
<sequence>MITSGSPLDHRFTHPLITIHYHYSSSAVHRFTLSSQQLFTLLAGYDLSSAIEAKVPARGKALIPTDLSIAISQGTYARIAPRSGLTWKHSIDVGAGVIDADYRGPVGVILFNHSDVDFEIFIS</sequence>
<dbReference type="Pfam" id="PF00692">
    <property type="entry name" value="dUTPase"/>
    <property type="match status" value="1"/>
</dbReference>
<dbReference type="GO" id="GO:0000287">
    <property type="term" value="F:magnesium ion binding"/>
    <property type="evidence" value="ECO:0007669"/>
    <property type="project" value="UniProtKB-UniRule"/>
</dbReference>
<dbReference type="PANTHER" id="PTHR11241">
    <property type="entry name" value="DEOXYURIDINE 5'-TRIPHOSPHATE NUCLEOTIDOHYDROLASE"/>
    <property type="match status" value="1"/>
</dbReference>
<feature type="domain" description="dUTPase-like" evidence="6">
    <location>
        <begin position="43"/>
        <end position="120"/>
    </location>
</feature>
<protein>
    <recommendedName>
        <fullName evidence="5">Deoxyuridine 5'-triphosphate nucleotidohydrolase</fullName>
        <shortName evidence="5">dUTPase</shortName>
        <ecNumber evidence="5">3.6.1.23</ecNumber>
    </recommendedName>
    <alternativeName>
        <fullName evidence="5">dUTP pyrophosphatase</fullName>
    </alternativeName>
</protein>
<dbReference type="UniPathway" id="UPA00610">
    <property type="reaction ID" value="UER00666"/>
</dbReference>
<dbReference type="Gene3D" id="2.70.40.10">
    <property type="match status" value="1"/>
</dbReference>
<organism evidence="7 8">
    <name type="scientific">Kingdonia uniflora</name>
    <dbReference type="NCBI Taxonomy" id="39325"/>
    <lineage>
        <taxon>Eukaryota</taxon>
        <taxon>Viridiplantae</taxon>
        <taxon>Streptophyta</taxon>
        <taxon>Embryophyta</taxon>
        <taxon>Tracheophyta</taxon>
        <taxon>Spermatophyta</taxon>
        <taxon>Magnoliopsida</taxon>
        <taxon>Ranunculales</taxon>
        <taxon>Circaeasteraceae</taxon>
        <taxon>Kingdonia</taxon>
    </lineage>
</organism>
<comment type="pathway">
    <text evidence="1 5">Pyrimidine metabolism; dUMP biosynthesis; dUMP from dCTP (dUTP route): step 2/2.</text>
</comment>
<comment type="function">
    <text evidence="5">Involved in nucleotide metabolism via production of dUMP, the immediate precursor of thymidine nucleotides, and decreases the intracellular concentration of dUTP so that uracil cannot be incorporated into DNA.</text>
</comment>
<reference evidence="7 8" key="1">
    <citation type="journal article" date="2020" name="IScience">
        <title>Genome Sequencing of the Endangered Kingdonia uniflora (Circaeasteraceae, Ranunculales) Reveals Potential Mechanisms of Evolutionary Specialization.</title>
        <authorList>
            <person name="Sun Y."/>
            <person name="Deng T."/>
            <person name="Zhang A."/>
            <person name="Moore M.J."/>
            <person name="Landis J.B."/>
            <person name="Lin N."/>
            <person name="Zhang H."/>
            <person name="Zhang X."/>
            <person name="Huang J."/>
            <person name="Zhang X."/>
            <person name="Sun H."/>
            <person name="Wang H."/>
        </authorList>
    </citation>
    <scope>NUCLEOTIDE SEQUENCE [LARGE SCALE GENOMIC DNA]</scope>
    <source>
        <strain evidence="7">TB1705</strain>
        <tissue evidence="7">Leaf</tissue>
    </source>
</reference>
<keyword evidence="5" id="KW-0460">Magnesium</keyword>
<name>A0A7J7P7U0_9MAGN</name>
<dbReference type="InterPro" id="IPR029054">
    <property type="entry name" value="dUTPase-like"/>
</dbReference>
<dbReference type="EC" id="3.6.1.23" evidence="5"/>
<comment type="caution">
    <text evidence="7">The sequence shown here is derived from an EMBL/GenBank/DDBJ whole genome shotgun (WGS) entry which is preliminary data.</text>
</comment>
<dbReference type="InterPro" id="IPR008181">
    <property type="entry name" value="dUTPase"/>
</dbReference>
<accession>A0A7J7P7U0</accession>
<dbReference type="GO" id="GO:0046081">
    <property type="term" value="P:dUTP catabolic process"/>
    <property type="evidence" value="ECO:0007669"/>
    <property type="project" value="UniProtKB-UniRule"/>
</dbReference>
<dbReference type="CDD" id="cd07557">
    <property type="entry name" value="trimeric_dUTPase"/>
    <property type="match status" value="1"/>
</dbReference>
<evidence type="ECO:0000256" key="5">
    <source>
        <dbReference type="RuleBase" id="RU367024"/>
    </source>
</evidence>
<keyword evidence="3 5" id="KW-0378">Hydrolase</keyword>
<dbReference type="InterPro" id="IPR033704">
    <property type="entry name" value="dUTPase_trimeric"/>
</dbReference>
<evidence type="ECO:0000313" key="7">
    <source>
        <dbReference type="EMBL" id="KAF6175268.1"/>
    </source>
</evidence>
<keyword evidence="8" id="KW-1185">Reference proteome</keyword>
<dbReference type="OrthoDB" id="10261072at2759"/>
<evidence type="ECO:0000256" key="3">
    <source>
        <dbReference type="ARBA" id="ARBA00022801"/>
    </source>
</evidence>
<proteinExistence type="inferred from homology"/>
<comment type="similarity">
    <text evidence="2 5">Belongs to the dUTPase family.</text>
</comment>